<protein>
    <submittedName>
        <fullName evidence="1">YheC/YheD family protein</fullName>
    </submittedName>
</protein>
<gene>
    <name evidence="1" type="ORF">EDM56_27245</name>
</gene>
<dbReference type="Pfam" id="PF14398">
    <property type="entry name" value="ATPgrasp_YheCD"/>
    <property type="match status" value="1"/>
</dbReference>
<dbReference type="InterPro" id="IPR026838">
    <property type="entry name" value="YheC/D"/>
</dbReference>
<dbReference type="OrthoDB" id="7869153at2"/>
<proteinExistence type="predicted"/>
<sequence length="363" mass="41416">MRKPRIGILTWRQGVRFAEPAYFRRLLAAGEQLGATVYLFSPQDVSFASKEVKGYTRTAKGWEARQFGWPDVVIDRFRYTPTQAFKDYVAFRKKQSFLYANNRLANKWKVHQVLWRDPAMHRWLPETVNYSRAGLKEMIGRHPQLYIKPSNGTGGRGILCMKRTKQGYRLLGRDSKRTKVESVQPNWQLAAGKVSSWVNNGLFVIQQGLNLDLIPGRSIDMRLLIQKNEHGEWSITGQGMRIGGAKSATANLHGGGKAMRVRPFLEGHFSAGQTDYIMQECAHLAKQTANTIEQHFGRMMELGLDIGIDVKGNVWLIEVNPKPGREIFRELGAMDTYKQAIQRPLQYALHLAATREKEKMRAI</sequence>
<name>A0A3M8CWB3_9BACL</name>
<dbReference type="Gene3D" id="3.30.470.20">
    <property type="entry name" value="ATP-grasp fold, B domain"/>
    <property type="match status" value="1"/>
</dbReference>
<keyword evidence="2" id="KW-1185">Reference proteome</keyword>
<evidence type="ECO:0000313" key="1">
    <source>
        <dbReference type="EMBL" id="RNB80112.1"/>
    </source>
</evidence>
<comment type="caution">
    <text evidence="1">The sequence shown here is derived from an EMBL/GenBank/DDBJ whole genome shotgun (WGS) entry which is preliminary data.</text>
</comment>
<dbReference type="SUPFAM" id="SSF56059">
    <property type="entry name" value="Glutathione synthetase ATP-binding domain-like"/>
    <property type="match status" value="1"/>
</dbReference>
<accession>A0A3M8CWB3</accession>
<dbReference type="AlphaFoldDB" id="A0A3M8CWB3"/>
<evidence type="ECO:0000313" key="2">
    <source>
        <dbReference type="Proteomes" id="UP000271031"/>
    </source>
</evidence>
<reference evidence="1 2" key="1">
    <citation type="submission" date="2018-10" db="EMBL/GenBank/DDBJ databases">
        <title>Phylogenomics of Brevibacillus.</title>
        <authorList>
            <person name="Dunlap C."/>
        </authorList>
    </citation>
    <scope>NUCLEOTIDE SEQUENCE [LARGE SCALE GENOMIC DNA]</scope>
    <source>
        <strain evidence="1 2">JCM 15716</strain>
    </source>
</reference>
<dbReference type="Proteomes" id="UP000271031">
    <property type="component" value="Unassembled WGS sequence"/>
</dbReference>
<organism evidence="1 2">
    <name type="scientific">Brevibacillus fluminis</name>
    <dbReference type="NCBI Taxonomy" id="511487"/>
    <lineage>
        <taxon>Bacteria</taxon>
        <taxon>Bacillati</taxon>
        <taxon>Bacillota</taxon>
        <taxon>Bacilli</taxon>
        <taxon>Bacillales</taxon>
        <taxon>Paenibacillaceae</taxon>
        <taxon>Brevibacillus</taxon>
    </lineage>
</organism>
<dbReference type="EMBL" id="RHHQ01000025">
    <property type="protein sequence ID" value="RNB80112.1"/>
    <property type="molecule type" value="Genomic_DNA"/>
</dbReference>
<dbReference type="RefSeq" id="WP_122921096.1">
    <property type="nucleotide sequence ID" value="NZ_RHHQ01000025.1"/>
</dbReference>